<evidence type="ECO:0000256" key="1">
    <source>
        <dbReference type="SAM" id="MobiDB-lite"/>
    </source>
</evidence>
<dbReference type="InterPro" id="IPR015946">
    <property type="entry name" value="KH_dom-like_a/b"/>
</dbReference>
<feature type="transmembrane region" description="Helical" evidence="2">
    <location>
        <begin position="273"/>
        <end position="296"/>
    </location>
</feature>
<dbReference type="AlphaFoldDB" id="J7MF19"/>
<dbReference type="GO" id="GO:0006364">
    <property type="term" value="P:rRNA processing"/>
    <property type="evidence" value="ECO:0007669"/>
    <property type="project" value="InterPro"/>
</dbReference>
<dbReference type="InterPro" id="IPR000238">
    <property type="entry name" value="RbfA"/>
</dbReference>
<feature type="transmembrane region" description="Helical" evidence="2">
    <location>
        <begin position="141"/>
        <end position="164"/>
    </location>
</feature>
<organism evidence="3 4">
    <name type="scientific">Theileria orientalis strain Shintoku</name>
    <dbReference type="NCBI Taxonomy" id="869250"/>
    <lineage>
        <taxon>Eukaryota</taxon>
        <taxon>Sar</taxon>
        <taxon>Alveolata</taxon>
        <taxon>Apicomplexa</taxon>
        <taxon>Aconoidasida</taxon>
        <taxon>Piroplasmida</taxon>
        <taxon>Theileriidae</taxon>
        <taxon>Theileria</taxon>
    </lineage>
</organism>
<dbReference type="VEuPathDB" id="PiroplasmaDB:TOT_040000741"/>
<dbReference type="RefSeq" id="XP_009692675.1">
    <property type="nucleotide sequence ID" value="XM_009694380.1"/>
</dbReference>
<accession>J7MF19</accession>
<dbReference type="EMBL" id="AP011949">
    <property type="protein sequence ID" value="BAM42374.1"/>
    <property type="molecule type" value="Genomic_DNA"/>
</dbReference>
<dbReference type="KEGG" id="tot:TOT_040000741"/>
<feature type="transmembrane region" description="Helical" evidence="2">
    <location>
        <begin position="308"/>
        <end position="328"/>
    </location>
</feature>
<dbReference type="OMA" id="MTKTAAF"/>
<proteinExistence type="predicted"/>
<evidence type="ECO:0000313" key="3">
    <source>
        <dbReference type="EMBL" id="BAM42374.1"/>
    </source>
</evidence>
<dbReference type="OrthoDB" id="381212at2759"/>
<evidence type="ECO:0000256" key="2">
    <source>
        <dbReference type="SAM" id="Phobius"/>
    </source>
</evidence>
<sequence>MFSLKEDKLMNITVEFNNPFTKFIYLLMPNWAKKIMKKSVLSSNSLKKKREMVHSLRWSGPRSLPHVNALQLFSYEQYEWLYVKWMHSFNRHFYNSTLFEMIVIIFYSSTGTILLGYRHYLTLSETDKGLYIGKTSRLVTMALRFILYPIISLILIMAVGYILLNQGTTGTAGDGAAVGDRAGKSANAMSGAAVKAEQPSVKGDLKSLKKPGKARKNKGQGNKQILWVYWLMMLLCMVDFVGSMFDVFVSLGLETPPYAVHNSLVMQFLMTKTAAFLLLRFPTLFVLYLVYFVGLFTAQFFLKHTNTLRFITMQVSCQLIIGVGSWSFLIRPVDLNRRRVFSDVILPYVLYLSNFLRARWMKLALFILNILLVRIAYGFLSGNLGTHLNNNHKSTLLFSKRYEIYRLRRQREILDAFDSIFTRQRGLPIGHNISPELIHGISIMGVKLSRDCSHATVYILPSGDSFQQRQCYSWVNRNSKRLRYLMAQLLKYRKNVPSIAFQLYDLAQLGFYHLLTFAYLIIYIFGHTRCHTSTQLLSTAQTHTHSPVHTHSHTRTHTLTHIHTHLYINA</sequence>
<feature type="transmembrane region" description="Helical" evidence="2">
    <location>
        <begin position="98"/>
        <end position="121"/>
    </location>
</feature>
<keyword evidence="2" id="KW-0812">Transmembrane</keyword>
<feature type="transmembrane region" description="Helical" evidence="2">
    <location>
        <begin position="506"/>
        <end position="526"/>
    </location>
</feature>
<keyword evidence="2" id="KW-0472">Membrane</keyword>
<dbReference type="SUPFAM" id="SSF89919">
    <property type="entry name" value="Ribosome-binding factor A, RbfA"/>
    <property type="match status" value="1"/>
</dbReference>
<protein>
    <submittedName>
        <fullName evidence="3">Uncharacterized protein</fullName>
    </submittedName>
</protein>
<dbReference type="Pfam" id="PF02033">
    <property type="entry name" value="RBFA"/>
    <property type="match status" value="1"/>
</dbReference>
<feature type="compositionally biased region" description="Basic residues" evidence="1">
    <location>
        <begin position="208"/>
        <end position="218"/>
    </location>
</feature>
<gene>
    <name evidence="3" type="ORF">TOT_040000741</name>
</gene>
<dbReference type="Proteomes" id="UP000003786">
    <property type="component" value="Chromosome 4"/>
</dbReference>
<evidence type="ECO:0000313" key="4">
    <source>
        <dbReference type="Proteomes" id="UP000003786"/>
    </source>
</evidence>
<dbReference type="GeneID" id="20716785"/>
<feature type="transmembrane region" description="Helical" evidence="2">
    <location>
        <begin position="225"/>
        <end position="253"/>
    </location>
</feature>
<feature type="transmembrane region" description="Helical" evidence="2">
    <location>
        <begin position="363"/>
        <end position="380"/>
    </location>
</feature>
<feature type="region of interest" description="Disordered" evidence="1">
    <location>
        <begin position="193"/>
        <end position="218"/>
    </location>
</feature>
<name>J7MF19_THEOR</name>
<dbReference type="eggNOG" id="ENOG502S4H5">
    <property type="taxonomic scope" value="Eukaryota"/>
</dbReference>
<reference evidence="3 4" key="1">
    <citation type="journal article" date="2012" name="MBio">
        <title>Comparative genome analysis of three eukaryotic parasites with differing abilities to transform leukocytes reveals key mediators of Theileria-induced leukocyte transformation.</title>
        <authorList>
            <person name="Hayashida K."/>
            <person name="Hara Y."/>
            <person name="Abe T."/>
            <person name="Yamasaki C."/>
            <person name="Toyoda A."/>
            <person name="Kosuge T."/>
            <person name="Suzuki Y."/>
            <person name="Sato Y."/>
            <person name="Kawashima S."/>
            <person name="Katayama T."/>
            <person name="Wakaguri H."/>
            <person name="Inoue N."/>
            <person name="Homma K."/>
            <person name="Tada-Umezaki M."/>
            <person name="Yagi Y."/>
            <person name="Fujii Y."/>
            <person name="Habara T."/>
            <person name="Kanehisa M."/>
            <person name="Watanabe H."/>
            <person name="Ito K."/>
            <person name="Gojobori T."/>
            <person name="Sugawara H."/>
            <person name="Imanishi T."/>
            <person name="Weir W."/>
            <person name="Gardner M."/>
            <person name="Pain A."/>
            <person name="Shiels B."/>
            <person name="Hattori M."/>
            <person name="Nene V."/>
            <person name="Sugimoto C."/>
        </authorList>
    </citation>
    <scope>NUCLEOTIDE SEQUENCE [LARGE SCALE GENOMIC DNA]</scope>
    <source>
        <strain evidence="3 4">Shintoku</strain>
    </source>
</reference>
<keyword evidence="4" id="KW-1185">Reference proteome</keyword>
<dbReference type="Gene3D" id="3.30.300.20">
    <property type="match status" value="1"/>
</dbReference>
<dbReference type="InterPro" id="IPR023799">
    <property type="entry name" value="RbfA_dom_sf"/>
</dbReference>
<keyword evidence="2" id="KW-1133">Transmembrane helix</keyword>